<dbReference type="PROSITE" id="PS00573">
    <property type="entry name" value="PYRIDINE_REDOX_2"/>
    <property type="match status" value="1"/>
</dbReference>
<gene>
    <name evidence="7" type="ORF">GII36_03745</name>
</gene>
<evidence type="ECO:0000256" key="3">
    <source>
        <dbReference type="ARBA" id="ARBA00023002"/>
    </source>
</evidence>
<dbReference type="PANTHER" id="PTHR48105">
    <property type="entry name" value="THIOREDOXIN REDUCTASE 1-RELATED-RELATED"/>
    <property type="match status" value="1"/>
</dbReference>
<dbReference type="KEGG" id="mama:GII36_03745"/>
<evidence type="ECO:0000313" key="8">
    <source>
        <dbReference type="Proteomes" id="UP001059824"/>
    </source>
</evidence>
<dbReference type="InterPro" id="IPR050097">
    <property type="entry name" value="Ferredoxin-NADP_redctase_2"/>
</dbReference>
<evidence type="ECO:0000256" key="1">
    <source>
        <dbReference type="ARBA" id="ARBA00022630"/>
    </source>
</evidence>
<dbReference type="GO" id="GO:0016668">
    <property type="term" value="F:oxidoreductase activity, acting on a sulfur group of donors, NAD(P) as acceptor"/>
    <property type="evidence" value="ECO:0007669"/>
    <property type="project" value="UniProtKB-ARBA"/>
</dbReference>
<evidence type="ECO:0000256" key="5">
    <source>
        <dbReference type="ARBA" id="ARBA00023284"/>
    </source>
</evidence>
<dbReference type="PRINTS" id="PR00368">
    <property type="entry name" value="FADPNR"/>
</dbReference>
<evidence type="ECO:0000259" key="6">
    <source>
        <dbReference type="Pfam" id="PF07992"/>
    </source>
</evidence>
<dbReference type="AlphaFoldDB" id="A0A857MQN2"/>
<evidence type="ECO:0000313" key="7">
    <source>
        <dbReference type="EMBL" id="QHN43361.1"/>
    </source>
</evidence>
<dbReference type="Pfam" id="PF07992">
    <property type="entry name" value="Pyr_redox_2"/>
    <property type="match status" value="1"/>
</dbReference>
<keyword evidence="4" id="KW-1015">Disulfide bond</keyword>
<dbReference type="EMBL" id="CP045921">
    <property type="protein sequence ID" value="QHN43361.1"/>
    <property type="molecule type" value="Genomic_DNA"/>
</dbReference>
<dbReference type="InterPro" id="IPR036188">
    <property type="entry name" value="FAD/NAD-bd_sf"/>
</dbReference>
<dbReference type="Proteomes" id="UP001059824">
    <property type="component" value="Chromosome"/>
</dbReference>
<organism evidence="7 8">
    <name type="scientific">Candidatus Mycosynbacter amalyticus</name>
    <dbReference type="NCBI Taxonomy" id="2665156"/>
    <lineage>
        <taxon>Bacteria</taxon>
        <taxon>Candidatus Saccharimonadota</taxon>
        <taxon>Candidatus Saccharimonadota incertae sedis</taxon>
        <taxon>Candidatus Mycosynbacter</taxon>
    </lineage>
</organism>
<keyword evidence="3" id="KW-0560">Oxidoreductase</keyword>
<evidence type="ECO:0000256" key="2">
    <source>
        <dbReference type="ARBA" id="ARBA00022827"/>
    </source>
</evidence>
<sequence>MIGAGPSALAAAVYTTREDIDTTLYEKATIGGLAAITDLVDNYPGFAEGISGMQLASQLQAQAERFGAHIDFGDISALRRDGDVVELIVDGKPVQAKAVLIATGSDYKKLGIPGEAEYYGRGVHYCATCDGAFYREKRLVVVGGGNSAVQEAIFLTRFTTHIDLLVRSTLKASEVLQHELEKFVAEGKISVHYGVVPDEIVTEDAKVIRVDATKDGQKVSYDTDGVFVFIGLKPNTQFLENSGVELDEVGLIKTDLKLSTTLPGVFASGDVRSGATMQIASAVGEGATAALAIREYLEELERN</sequence>
<evidence type="ECO:0000256" key="4">
    <source>
        <dbReference type="ARBA" id="ARBA00023157"/>
    </source>
</evidence>
<reference evidence="7" key="1">
    <citation type="journal article" date="2021" name="Nat. Microbiol.">
        <title>Cocultivation of an ultrasmall environmental parasitic bacterium with lytic ability against bacteria associated with wastewater foams.</title>
        <authorList>
            <person name="Batinovic S."/>
            <person name="Rose J.J.A."/>
            <person name="Ratcliffe J."/>
            <person name="Seviour R.J."/>
            <person name="Petrovski S."/>
        </authorList>
    </citation>
    <scope>NUCLEOTIDE SEQUENCE</scope>
    <source>
        <strain evidence="7">JR1</strain>
    </source>
</reference>
<keyword evidence="8" id="KW-1185">Reference proteome</keyword>
<name>A0A857MQN2_9BACT</name>
<dbReference type="InterPro" id="IPR023753">
    <property type="entry name" value="FAD/NAD-binding_dom"/>
</dbReference>
<dbReference type="PRINTS" id="PR00469">
    <property type="entry name" value="PNDRDTASEII"/>
</dbReference>
<dbReference type="SUPFAM" id="SSF51905">
    <property type="entry name" value="FAD/NAD(P)-binding domain"/>
    <property type="match status" value="1"/>
</dbReference>
<keyword evidence="2" id="KW-0274">FAD</keyword>
<keyword evidence="5" id="KW-0676">Redox-active center</keyword>
<dbReference type="Gene3D" id="3.50.50.60">
    <property type="entry name" value="FAD/NAD(P)-binding domain"/>
    <property type="match status" value="2"/>
</dbReference>
<proteinExistence type="predicted"/>
<accession>A0A857MQN2</accession>
<keyword evidence="1" id="KW-0285">Flavoprotein</keyword>
<feature type="domain" description="FAD/NAD(P)-binding" evidence="6">
    <location>
        <begin position="2"/>
        <end position="286"/>
    </location>
</feature>
<dbReference type="InterPro" id="IPR008255">
    <property type="entry name" value="Pyr_nucl-diS_OxRdtase_2_AS"/>
</dbReference>
<protein>
    <submittedName>
        <fullName evidence="7">Thioredoxin reductase</fullName>
    </submittedName>
</protein>